<protein>
    <submittedName>
        <fullName evidence="2">DUF47 family protein</fullName>
    </submittedName>
</protein>
<sequence>MGIFFKKTRDLENEIDLFLDMIVNGSLQFQKGIEYYLHDRKEEFEGSCRRLSEIESQADELRRKVARKLYVHTLIPDSRGDVLGLLESSDKVLNQLEETLSQFSVEFPEIIPEVRELFQELADTAVLSVDSMVRGVRAYFRDLSAVRDYLGKVNYYEKETDRIAEEIKRIVFRQDLRLSHKFHQRYFALHIEAVADEAEDVCDRLAIACIKRDV</sequence>
<name>A0A8J7C1P0_9BACT</name>
<evidence type="ECO:0000313" key="2">
    <source>
        <dbReference type="EMBL" id="MBD3868055.1"/>
    </source>
</evidence>
<reference evidence="2 3" key="1">
    <citation type="submission" date="2020-08" db="EMBL/GenBank/DDBJ databases">
        <title>Acidobacteriota in marine sediments use diverse sulfur dissimilation pathways.</title>
        <authorList>
            <person name="Wasmund K."/>
        </authorList>
    </citation>
    <scope>NUCLEOTIDE SEQUENCE [LARGE SCALE GENOMIC DNA]</scope>
    <source>
        <strain evidence="2">MAG AM4</strain>
    </source>
</reference>
<dbReference type="Pfam" id="PF01865">
    <property type="entry name" value="PhoU_div"/>
    <property type="match status" value="1"/>
</dbReference>
<dbReference type="InterPro" id="IPR018445">
    <property type="entry name" value="Put_Phosphate_transp_reg"/>
</dbReference>
<dbReference type="PANTHER" id="PTHR36536:SF3">
    <property type="entry name" value="UPF0111 PROTEIN HI_1603"/>
    <property type="match status" value="1"/>
</dbReference>
<dbReference type="AlphaFoldDB" id="A0A8J7C1P0"/>
<organism evidence="2 3">
    <name type="scientific">Candidatus Polarisedimenticola svalbardensis</name>
    <dbReference type="NCBI Taxonomy" id="2886004"/>
    <lineage>
        <taxon>Bacteria</taxon>
        <taxon>Pseudomonadati</taxon>
        <taxon>Acidobacteriota</taxon>
        <taxon>Candidatus Polarisedimenticolia</taxon>
        <taxon>Candidatus Polarisedimenticolales</taxon>
        <taxon>Candidatus Polarisedimenticolaceae</taxon>
        <taxon>Candidatus Polarisedimenticola</taxon>
    </lineage>
</organism>
<dbReference type="Proteomes" id="UP000648239">
    <property type="component" value="Unassembled WGS sequence"/>
</dbReference>
<accession>A0A8J7C1P0</accession>
<comment type="caution">
    <text evidence="2">The sequence shown here is derived from an EMBL/GenBank/DDBJ whole genome shotgun (WGS) entry which is preliminary data.</text>
</comment>
<proteinExistence type="inferred from homology"/>
<dbReference type="InterPro" id="IPR038078">
    <property type="entry name" value="PhoU-like_sf"/>
</dbReference>
<dbReference type="Gene3D" id="1.20.58.220">
    <property type="entry name" value="Phosphate transport system protein phou homolog 2, domain 2"/>
    <property type="match status" value="1"/>
</dbReference>
<dbReference type="EMBL" id="JACXWD010000021">
    <property type="protein sequence ID" value="MBD3868055.1"/>
    <property type="molecule type" value="Genomic_DNA"/>
</dbReference>
<comment type="similarity">
    <text evidence="1">Belongs to the UPF0111 family.</text>
</comment>
<dbReference type="InterPro" id="IPR002727">
    <property type="entry name" value="DUF47"/>
</dbReference>
<gene>
    <name evidence="2" type="ORF">IFK94_08015</name>
</gene>
<evidence type="ECO:0000313" key="3">
    <source>
        <dbReference type="Proteomes" id="UP000648239"/>
    </source>
</evidence>
<dbReference type="PANTHER" id="PTHR36536">
    <property type="entry name" value="UPF0111 PROTEIN HI_1603"/>
    <property type="match status" value="1"/>
</dbReference>
<evidence type="ECO:0000256" key="1">
    <source>
        <dbReference type="ARBA" id="ARBA00008591"/>
    </source>
</evidence>